<keyword evidence="2" id="KW-1185">Reference proteome</keyword>
<dbReference type="AlphaFoldDB" id="A0A835A334"/>
<comment type="caution">
    <text evidence="1">The sequence shown here is derived from an EMBL/GenBank/DDBJ whole genome shotgun (WGS) entry which is preliminary data.</text>
</comment>
<evidence type="ECO:0000313" key="1">
    <source>
        <dbReference type="EMBL" id="KAF8647662.1"/>
    </source>
</evidence>
<gene>
    <name evidence="1" type="ORF">HU200_065299</name>
</gene>
<sequence length="124" mass="14476">MRPDDQCPFCSGKEDCLHLFISCPRAQSFWSYLVLDVASISNINQLWQDNPLQEASPRVRTAVLTCVLWNIWKCRNAKVFRSQDETNSQIANRCRDDLLLWSNRSKAPSDTEKLVLWSSFFFQE</sequence>
<dbReference type="Proteomes" id="UP000636709">
    <property type="component" value="Unassembled WGS sequence"/>
</dbReference>
<dbReference type="OrthoDB" id="695259at2759"/>
<proteinExistence type="predicted"/>
<reference evidence="1" key="1">
    <citation type="submission" date="2020-07" db="EMBL/GenBank/DDBJ databases">
        <title>Genome sequence and genetic diversity analysis of an under-domesticated orphan crop, white fonio (Digitaria exilis).</title>
        <authorList>
            <person name="Bennetzen J.L."/>
            <person name="Chen S."/>
            <person name="Ma X."/>
            <person name="Wang X."/>
            <person name="Yssel A.E.J."/>
            <person name="Chaluvadi S.R."/>
            <person name="Johnson M."/>
            <person name="Gangashetty P."/>
            <person name="Hamidou F."/>
            <person name="Sanogo M.D."/>
            <person name="Zwaenepoel A."/>
            <person name="Wallace J."/>
            <person name="Van De Peer Y."/>
            <person name="Van Deynze A."/>
        </authorList>
    </citation>
    <scope>NUCLEOTIDE SEQUENCE</scope>
    <source>
        <tissue evidence="1">Leaves</tissue>
    </source>
</reference>
<evidence type="ECO:0000313" key="2">
    <source>
        <dbReference type="Proteomes" id="UP000636709"/>
    </source>
</evidence>
<evidence type="ECO:0008006" key="3">
    <source>
        <dbReference type="Google" id="ProtNLM"/>
    </source>
</evidence>
<name>A0A835A334_9POAL</name>
<dbReference type="EMBL" id="JACEFO010002840">
    <property type="protein sequence ID" value="KAF8647662.1"/>
    <property type="molecule type" value="Genomic_DNA"/>
</dbReference>
<accession>A0A835A334</accession>
<protein>
    <recommendedName>
        <fullName evidence="3">Reverse transcriptase zinc-binding domain-containing protein</fullName>
    </recommendedName>
</protein>
<organism evidence="1 2">
    <name type="scientific">Digitaria exilis</name>
    <dbReference type="NCBI Taxonomy" id="1010633"/>
    <lineage>
        <taxon>Eukaryota</taxon>
        <taxon>Viridiplantae</taxon>
        <taxon>Streptophyta</taxon>
        <taxon>Embryophyta</taxon>
        <taxon>Tracheophyta</taxon>
        <taxon>Spermatophyta</taxon>
        <taxon>Magnoliopsida</taxon>
        <taxon>Liliopsida</taxon>
        <taxon>Poales</taxon>
        <taxon>Poaceae</taxon>
        <taxon>PACMAD clade</taxon>
        <taxon>Panicoideae</taxon>
        <taxon>Panicodae</taxon>
        <taxon>Paniceae</taxon>
        <taxon>Anthephorinae</taxon>
        <taxon>Digitaria</taxon>
    </lineage>
</organism>